<evidence type="ECO:0000256" key="5">
    <source>
        <dbReference type="ARBA" id="ARBA00022840"/>
    </source>
</evidence>
<keyword evidence="1 10" id="KW-0963">Cytoplasm</keyword>
<feature type="domain" description="Mur ligase C-terminal" evidence="13">
    <location>
        <begin position="319"/>
        <end position="440"/>
    </location>
</feature>
<dbReference type="SUPFAM" id="SSF53244">
    <property type="entry name" value="MurD-like peptide ligases, peptide-binding domain"/>
    <property type="match status" value="1"/>
</dbReference>
<dbReference type="GO" id="GO:0005737">
    <property type="term" value="C:cytoplasm"/>
    <property type="evidence" value="ECO:0007669"/>
    <property type="project" value="UniProtKB-SubCell"/>
</dbReference>
<keyword evidence="4 10" id="KW-0547">Nucleotide-binding</keyword>
<evidence type="ECO:0000313" key="15">
    <source>
        <dbReference type="EMBL" id="SPF46485.1"/>
    </source>
</evidence>
<keyword evidence="3 10" id="KW-0132">Cell division</keyword>
<dbReference type="PANTHER" id="PTHR43024">
    <property type="entry name" value="UDP-N-ACETYLMURAMOYL-TRIPEPTIDE--D-ALANYL-D-ALANINE LIGASE"/>
    <property type="match status" value="1"/>
</dbReference>
<evidence type="ECO:0000259" key="12">
    <source>
        <dbReference type="Pfam" id="PF01225"/>
    </source>
</evidence>
<gene>
    <name evidence="10 15" type="primary">murF</name>
    <name evidence="15" type="ORF">SBA1_650034</name>
</gene>
<protein>
    <recommendedName>
        <fullName evidence="10 11">UDP-N-acetylmuramoyl-tripeptide--D-alanyl-D-alanine ligase</fullName>
        <ecNumber evidence="10 11">6.3.2.10</ecNumber>
    </recommendedName>
    <alternativeName>
        <fullName evidence="10">D-alanyl-D-alanine-adding enzyme</fullName>
    </alternativeName>
</protein>
<dbReference type="InterPro" id="IPR004101">
    <property type="entry name" value="Mur_ligase_C"/>
</dbReference>
<dbReference type="InterPro" id="IPR035911">
    <property type="entry name" value="MurE/MurF_N"/>
</dbReference>
<dbReference type="HAMAP" id="MF_02019">
    <property type="entry name" value="MurF"/>
    <property type="match status" value="1"/>
</dbReference>
<dbReference type="GO" id="GO:0047480">
    <property type="term" value="F:UDP-N-acetylmuramoyl-tripeptide-D-alanyl-D-alanine ligase activity"/>
    <property type="evidence" value="ECO:0007669"/>
    <property type="project" value="UniProtKB-UniRule"/>
</dbReference>
<dbReference type="InterPro" id="IPR000713">
    <property type="entry name" value="Mur_ligase_N"/>
</dbReference>
<evidence type="ECO:0000259" key="13">
    <source>
        <dbReference type="Pfam" id="PF02875"/>
    </source>
</evidence>
<dbReference type="Gene3D" id="3.40.1390.10">
    <property type="entry name" value="MurE/MurF, N-terminal domain"/>
    <property type="match status" value="1"/>
</dbReference>
<dbReference type="Pfam" id="PF01225">
    <property type="entry name" value="Mur_ligase"/>
    <property type="match status" value="1"/>
</dbReference>
<dbReference type="GO" id="GO:0005524">
    <property type="term" value="F:ATP binding"/>
    <property type="evidence" value="ECO:0007669"/>
    <property type="project" value="UniProtKB-UniRule"/>
</dbReference>
<dbReference type="EMBL" id="OMOD01000161">
    <property type="protein sequence ID" value="SPF46485.1"/>
    <property type="molecule type" value="Genomic_DNA"/>
</dbReference>
<evidence type="ECO:0000256" key="11">
    <source>
        <dbReference type="RuleBase" id="RU004136"/>
    </source>
</evidence>
<evidence type="ECO:0000256" key="3">
    <source>
        <dbReference type="ARBA" id="ARBA00022618"/>
    </source>
</evidence>
<accession>A0A2U3L3I5</accession>
<feature type="binding site" evidence="10">
    <location>
        <begin position="111"/>
        <end position="117"/>
    </location>
    <ligand>
        <name>ATP</name>
        <dbReference type="ChEBI" id="CHEBI:30616"/>
    </ligand>
</feature>
<evidence type="ECO:0000256" key="4">
    <source>
        <dbReference type="ARBA" id="ARBA00022741"/>
    </source>
</evidence>
<dbReference type="NCBIfam" id="TIGR01143">
    <property type="entry name" value="murF"/>
    <property type="match status" value="1"/>
</dbReference>
<dbReference type="PANTHER" id="PTHR43024:SF1">
    <property type="entry name" value="UDP-N-ACETYLMURAMOYL-TRIPEPTIDE--D-ALANYL-D-ALANINE LIGASE"/>
    <property type="match status" value="1"/>
</dbReference>
<keyword evidence="6 10" id="KW-0133">Cell shape</keyword>
<dbReference type="Proteomes" id="UP000238701">
    <property type="component" value="Unassembled WGS sequence"/>
</dbReference>
<keyword evidence="2 10" id="KW-0436">Ligase</keyword>
<dbReference type="InterPro" id="IPR013221">
    <property type="entry name" value="Mur_ligase_cen"/>
</dbReference>
<proteinExistence type="inferred from homology"/>
<dbReference type="GO" id="GO:0008766">
    <property type="term" value="F:UDP-N-acetylmuramoylalanyl-D-glutamyl-2,6-diaminopimelate-D-alanyl-D-alanine ligase activity"/>
    <property type="evidence" value="ECO:0007669"/>
    <property type="project" value="RHEA"/>
</dbReference>
<name>A0A2U3L3I5_9BACT</name>
<keyword evidence="7 10" id="KW-0573">Peptidoglycan synthesis</keyword>
<comment type="similarity">
    <text evidence="10">Belongs to the MurCDEF family. MurF subfamily.</text>
</comment>
<evidence type="ECO:0000256" key="2">
    <source>
        <dbReference type="ARBA" id="ARBA00022598"/>
    </source>
</evidence>
<evidence type="ECO:0000256" key="10">
    <source>
        <dbReference type="HAMAP-Rule" id="MF_02019"/>
    </source>
</evidence>
<evidence type="ECO:0000256" key="1">
    <source>
        <dbReference type="ARBA" id="ARBA00022490"/>
    </source>
</evidence>
<keyword evidence="8 10" id="KW-0131">Cell cycle</keyword>
<feature type="domain" description="Mur ligase central" evidence="14">
    <location>
        <begin position="109"/>
        <end position="296"/>
    </location>
</feature>
<dbReference type="InterPro" id="IPR036565">
    <property type="entry name" value="Mur-like_cat_sf"/>
</dbReference>
<dbReference type="GO" id="GO:0071555">
    <property type="term" value="P:cell wall organization"/>
    <property type="evidence" value="ECO:0007669"/>
    <property type="project" value="UniProtKB-KW"/>
</dbReference>
<dbReference type="AlphaFoldDB" id="A0A2U3L3I5"/>
<evidence type="ECO:0000256" key="9">
    <source>
        <dbReference type="ARBA" id="ARBA00023316"/>
    </source>
</evidence>
<evidence type="ECO:0000256" key="8">
    <source>
        <dbReference type="ARBA" id="ARBA00023306"/>
    </source>
</evidence>
<dbReference type="GO" id="GO:0009252">
    <property type="term" value="P:peptidoglycan biosynthetic process"/>
    <property type="evidence" value="ECO:0007669"/>
    <property type="project" value="UniProtKB-UniRule"/>
</dbReference>
<dbReference type="InterPro" id="IPR005863">
    <property type="entry name" value="UDP-N-AcMur_synth"/>
</dbReference>
<reference evidence="16" key="1">
    <citation type="submission" date="2018-02" db="EMBL/GenBank/DDBJ databases">
        <authorList>
            <person name="Hausmann B."/>
        </authorList>
    </citation>
    <scope>NUCLEOTIDE SEQUENCE [LARGE SCALE GENOMIC DNA]</scope>
    <source>
        <strain evidence="16">Peat soil MAG SbA1</strain>
    </source>
</reference>
<dbReference type="SUPFAM" id="SSF63418">
    <property type="entry name" value="MurE/MurF N-terminal domain"/>
    <property type="match status" value="1"/>
</dbReference>
<evidence type="ECO:0000313" key="16">
    <source>
        <dbReference type="Proteomes" id="UP000238701"/>
    </source>
</evidence>
<dbReference type="InterPro" id="IPR036615">
    <property type="entry name" value="Mur_ligase_C_dom_sf"/>
</dbReference>
<dbReference type="GO" id="GO:0051301">
    <property type="term" value="P:cell division"/>
    <property type="evidence" value="ECO:0007669"/>
    <property type="project" value="UniProtKB-KW"/>
</dbReference>
<comment type="catalytic activity">
    <reaction evidence="10 11">
        <text>D-alanyl-D-alanine + UDP-N-acetyl-alpha-D-muramoyl-L-alanyl-gamma-D-glutamyl-meso-2,6-diaminopimelate + ATP = UDP-N-acetyl-alpha-D-muramoyl-L-alanyl-gamma-D-glutamyl-meso-2,6-diaminopimeloyl-D-alanyl-D-alanine + ADP + phosphate + H(+)</text>
        <dbReference type="Rhea" id="RHEA:28374"/>
        <dbReference type="ChEBI" id="CHEBI:15378"/>
        <dbReference type="ChEBI" id="CHEBI:30616"/>
        <dbReference type="ChEBI" id="CHEBI:43474"/>
        <dbReference type="ChEBI" id="CHEBI:57822"/>
        <dbReference type="ChEBI" id="CHEBI:61386"/>
        <dbReference type="ChEBI" id="CHEBI:83905"/>
        <dbReference type="ChEBI" id="CHEBI:456216"/>
        <dbReference type="EC" id="6.3.2.10"/>
    </reaction>
</comment>
<dbReference type="UniPathway" id="UPA00219"/>
<dbReference type="Gene3D" id="3.40.1190.10">
    <property type="entry name" value="Mur-like, catalytic domain"/>
    <property type="match status" value="1"/>
</dbReference>
<dbReference type="InterPro" id="IPR051046">
    <property type="entry name" value="MurCDEF_CellWall_CoF430Synth"/>
</dbReference>
<comment type="pathway">
    <text evidence="10 11">Cell wall biogenesis; peptidoglycan biosynthesis.</text>
</comment>
<feature type="domain" description="Mur ligase N-terminal catalytic" evidence="12">
    <location>
        <begin position="26"/>
        <end position="95"/>
    </location>
</feature>
<keyword evidence="5 10" id="KW-0067">ATP-binding</keyword>
<comment type="function">
    <text evidence="10 11">Involved in cell wall formation. Catalyzes the final step in the synthesis of UDP-N-acetylmuramoyl-pentapeptide, the precursor of murein.</text>
</comment>
<evidence type="ECO:0000256" key="6">
    <source>
        <dbReference type="ARBA" id="ARBA00022960"/>
    </source>
</evidence>
<organism evidence="15 16">
    <name type="scientific">Candidatus Sulfotelmatobacter kueseliae</name>
    <dbReference type="NCBI Taxonomy" id="2042962"/>
    <lineage>
        <taxon>Bacteria</taxon>
        <taxon>Pseudomonadati</taxon>
        <taxon>Acidobacteriota</taxon>
        <taxon>Terriglobia</taxon>
        <taxon>Terriglobales</taxon>
        <taxon>Candidatus Korobacteraceae</taxon>
        <taxon>Candidatus Sulfotelmatobacter</taxon>
    </lineage>
</organism>
<dbReference type="OrthoDB" id="9801978at2"/>
<dbReference type="Gene3D" id="3.90.190.20">
    <property type="entry name" value="Mur ligase, C-terminal domain"/>
    <property type="match status" value="1"/>
</dbReference>
<dbReference type="GO" id="GO:0008360">
    <property type="term" value="P:regulation of cell shape"/>
    <property type="evidence" value="ECO:0007669"/>
    <property type="project" value="UniProtKB-KW"/>
</dbReference>
<comment type="subcellular location">
    <subcellularLocation>
        <location evidence="10 11">Cytoplasm</location>
    </subcellularLocation>
</comment>
<dbReference type="Pfam" id="PF08245">
    <property type="entry name" value="Mur_ligase_M"/>
    <property type="match status" value="1"/>
</dbReference>
<evidence type="ECO:0000256" key="7">
    <source>
        <dbReference type="ARBA" id="ARBA00022984"/>
    </source>
</evidence>
<keyword evidence="9 10" id="KW-0961">Cell wall biogenesis/degradation</keyword>
<evidence type="ECO:0000259" key="14">
    <source>
        <dbReference type="Pfam" id="PF08245"/>
    </source>
</evidence>
<dbReference type="SUPFAM" id="SSF53623">
    <property type="entry name" value="MurD-like peptide ligases, catalytic domain"/>
    <property type="match status" value="1"/>
</dbReference>
<sequence>MKLTLAKIGEFISAAGDYPREEVAQGYSIDSRTIGKGELFFAVKGERFDGHDYVAAALDGGATAAVVRTDQWHRYSWTNRVLVVDDTLGALQTLATAVRKLWGKPLVGVTGSTGKTTTKEAIAHVLGARLRVLKSEGNFNNHFGLPLMLLKLEPEHDVAVIEMGMSHAGEIRALAGIAQPDIGVVTNVAPVHLEFFDSIAGIARAKYELVESLPSSGTAVLNADDEYVAQFGRDFKGKVVRYGRAATADVRAENVESHGAGGSTFDVVTAGGRQPARLPLVGEHNIGNALAAVAVALARGLTLAESVGALATLAPADKRGQVLKLGNITVINDCYNSNPKALHAMIDALAALEAERRVVVAGEMLELGPAGEEMHRAAGRYAAEKKMDVLLGVRGLAQAMVESAGQAGMRAEFVATPEEAGEWLARETREGDVVLLKASRGVKLEKALETWKAKGIVDC</sequence>
<dbReference type="EC" id="6.3.2.10" evidence="10 11"/>
<dbReference type="Pfam" id="PF02875">
    <property type="entry name" value="Mur_ligase_C"/>
    <property type="match status" value="1"/>
</dbReference>